<feature type="chain" id="PRO_5035303550" description="Glycosyl hydrolase-like 10 domain-containing protein" evidence="1">
    <location>
        <begin position="25"/>
        <end position="821"/>
    </location>
</feature>
<dbReference type="AlphaFoldDB" id="A0A8J7LYM1"/>
<dbReference type="EMBL" id="JAELVQ010000013">
    <property type="protein sequence ID" value="MBJ6368621.1"/>
    <property type="molecule type" value="Genomic_DNA"/>
</dbReference>
<name>A0A8J7LYM1_9FLAO</name>
<comment type="caution">
    <text evidence="2">The sequence shown here is derived from an EMBL/GenBank/DDBJ whole genome shotgun (WGS) entry which is preliminary data.</text>
</comment>
<dbReference type="InterPro" id="IPR017853">
    <property type="entry name" value="GH"/>
</dbReference>
<dbReference type="SUPFAM" id="SSF51445">
    <property type="entry name" value="(Trans)glycosidases"/>
    <property type="match status" value="1"/>
</dbReference>
<evidence type="ECO:0000256" key="1">
    <source>
        <dbReference type="SAM" id="SignalP"/>
    </source>
</evidence>
<accession>A0A8J7LYM1</accession>
<dbReference type="Proteomes" id="UP000610931">
    <property type="component" value="Unassembled WGS sequence"/>
</dbReference>
<evidence type="ECO:0000313" key="3">
    <source>
        <dbReference type="Proteomes" id="UP000610931"/>
    </source>
</evidence>
<dbReference type="PROSITE" id="PS51257">
    <property type="entry name" value="PROKAR_LIPOPROTEIN"/>
    <property type="match status" value="1"/>
</dbReference>
<dbReference type="RefSeq" id="WP_199115384.1">
    <property type="nucleotide sequence ID" value="NZ_JAELVQ010000013.1"/>
</dbReference>
<gene>
    <name evidence="2" type="ORF">JF259_11025</name>
</gene>
<feature type="signal peptide" evidence="1">
    <location>
        <begin position="1"/>
        <end position="24"/>
    </location>
</feature>
<keyword evidence="1" id="KW-0732">Signal</keyword>
<protein>
    <recommendedName>
        <fullName evidence="4">Glycosyl hydrolase-like 10 domain-containing protein</fullName>
    </recommendedName>
</protein>
<sequence>MDKAKIFTLQLIVFSLMACSNLYANEEVIDDDNLIGLQNKSLSVVFNKQSGQLVSMINKNTNDNYIKTPNGGNIFRFFVNTASMPRLRSGAQNSDYGGLILDPSSCKLDTFKVIKKDESNELVLNYVYEKLNIQIKLHIELHNHKDNFDASIAITNTGKEAFTGYLAFPYLTGVCLGEDKSTNLVVNMWDRGYPGAKAWERPLGGVYGKNVSMQWQTVYETEGKQGLAFITMDKDFSNKVLSTFPEGGMSSLYFDKKVIEPSKTREWPSARFLVYNGNWRTEAKAYNNWFENNVQTRKIPEWYKEEVSTRSSTWFPTKEAIEENKQDSVSNAFTSFQQLHSLFSSPIFGNNINDCMEIAMWNEGVNKWPETYGPWMSSGFIDYREDLGGKEAFKKGVEICHTYGRRVGMYVAAYGARTASPIFEGDWEKYAIKNRNGKPVMDYRKGKEVYGAFNCPGYKPWQDNLIRVCSMLADAGVDEIRLDEFGFPFRPCYNEAHNHKSPFNANKWMRDCLKRIREATDKINPELFLSTEFYMDYFNESANGALIMDCPGNEIDAMKVAMPNYVPLSYHASSSEAAITGAIMSKTESRRNNWAWGNVGVEKPDDYDENFVVDLKWHELHPTFSEAVTYGDVTEWDPIAENDPRWMGHVWKSKDYWVLTGGHIDATPLPTSEVRIKLPELPKAISSAYEFNVETLEMREVIIERVNGEVYINLKSAVSAVLFPFPNCKPLPIIRQKNEFGGGNDTMEIEVSLFAPWNHEKTSNDFENILLEVPGFEVTNKVTGKVKTFMIHKDDTASNGNYHYSVSGECMKVKRWFEVVK</sequence>
<proteinExistence type="predicted"/>
<evidence type="ECO:0008006" key="4">
    <source>
        <dbReference type="Google" id="ProtNLM"/>
    </source>
</evidence>
<evidence type="ECO:0000313" key="2">
    <source>
        <dbReference type="EMBL" id="MBJ6368621.1"/>
    </source>
</evidence>
<organism evidence="2 3">
    <name type="scientific">Snuella sedimenti</name>
    <dbReference type="NCBI Taxonomy" id="2798802"/>
    <lineage>
        <taxon>Bacteria</taxon>
        <taxon>Pseudomonadati</taxon>
        <taxon>Bacteroidota</taxon>
        <taxon>Flavobacteriia</taxon>
        <taxon>Flavobacteriales</taxon>
        <taxon>Flavobacteriaceae</taxon>
        <taxon>Snuella</taxon>
    </lineage>
</organism>
<keyword evidence="3" id="KW-1185">Reference proteome</keyword>
<dbReference type="Gene3D" id="3.20.20.80">
    <property type="entry name" value="Glycosidases"/>
    <property type="match status" value="1"/>
</dbReference>
<reference evidence="2" key="1">
    <citation type="submission" date="2020-12" db="EMBL/GenBank/DDBJ databases">
        <title>Snuella sp. nov., isolated from sediment in Incheon.</title>
        <authorList>
            <person name="Kim W."/>
        </authorList>
    </citation>
    <scope>NUCLEOTIDE SEQUENCE</scope>
    <source>
        <strain evidence="2">CAU 1569</strain>
    </source>
</reference>